<keyword evidence="3" id="KW-1185">Reference proteome</keyword>
<evidence type="ECO:0000313" key="2">
    <source>
        <dbReference type="EMBL" id="OAO16895.1"/>
    </source>
</evidence>
<dbReference type="EMBL" id="LXWW01000054">
    <property type="protein sequence ID" value="OAO16895.1"/>
    <property type="molecule type" value="Genomic_DNA"/>
</dbReference>
<protein>
    <submittedName>
        <fullName evidence="2">Uncharacterized protein</fullName>
    </submittedName>
</protein>
<reference evidence="2 3" key="1">
    <citation type="submission" date="2016-05" db="EMBL/GenBank/DDBJ databases">
        <title>Nuclear genome of Blastocystis sp. subtype 1 NandII.</title>
        <authorList>
            <person name="Gentekaki E."/>
            <person name="Curtis B."/>
            <person name="Stairs C."/>
            <person name="Eme L."/>
            <person name="Herman E."/>
            <person name="Klimes V."/>
            <person name="Arias M.C."/>
            <person name="Elias M."/>
            <person name="Hilliou F."/>
            <person name="Klute M."/>
            <person name="Malik S.-B."/>
            <person name="Pightling A."/>
            <person name="Rachubinski R."/>
            <person name="Salas D."/>
            <person name="Schlacht A."/>
            <person name="Suga H."/>
            <person name="Archibald J."/>
            <person name="Ball S.G."/>
            <person name="Clark G."/>
            <person name="Dacks J."/>
            <person name="Van Der Giezen M."/>
            <person name="Tsaousis A."/>
            <person name="Roger A."/>
        </authorList>
    </citation>
    <scope>NUCLEOTIDE SEQUENCE [LARGE SCALE GENOMIC DNA]</scope>
    <source>
        <strain evidence="3">ATCC 50177 / NandII</strain>
    </source>
</reference>
<keyword evidence="1" id="KW-0175">Coiled coil</keyword>
<organism evidence="2 3">
    <name type="scientific">Blastocystis sp. subtype 1 (strain ATCC 50177 / NandII)</name>
    <dbReference type="NCBI Taxonomy" id="478820"/>
    <lineage>
        <taxon>Eukaryota</taxon>
        <taxon>Sar</taxon>
        <taxon>Stramenopiles</taxon>
        <taxon>Bigyra</taxon>
        <taxon>Opalozoa</taxon>
        <taxon>Opalinata</taxon>
        <taxon>Blastocystidae</taxon>
        <taxon>Blastocystis</taxon>
    </lineage>
</organism>
<name>A0A196SIN1_BLAHN</name>
<feature type="coiled-coil region" evidence="1">
    <location>
        <begin position="223"/>
        <end position="295"/>
    </location>
</feature>
<dbReference type="Proteomes" id="UP000078348">
    <property type="component" value="Unassembled WGS sequence"/>
</dbReference>
<accession>A0A196SIN1</accession>
<dbReference type="Gene3D" id="1.10.287.1490">
    <property type="match status" value="1"/>
</dbReference>
<proteinExistence type="predicted"/>
<dbReference type="AlphaFoldDB" id="A0A196SIN1"/>
<gene>
    <name evidence="2" type="ORF">AV274_1338</name>
</gene>
<comment type="caution">
    <text evidence="2">The sequence shown here is derived from an EMBL/GenBank/DDBJ whole genome shotgun (WGS) entry which is preliminary data.</text>
</comment>
<evidence type="ECO:0000256" key="1">
    <source>
        <dbReference type="SAM" id="Coils"/>
    </source>
</evidence>
<evidence type="ECO:0000313" key="3">
    <source>
        <dbReference type="Proteomes" id="UP000078348"/>
    </source>
</evidence>
<sequence>MAYPSTRIADILKNITQTVGRNEDVVAFSMNGVVAPQSTVSSLIASNVDFLFIIFIPPAFNAPISYHDIIIDGTGSGHVRNLLIENKPSIFHYIHIRYKVIKEEMVFEILSRITASFGANLRSLVLSDETSKLELVPSCSCCDSHRLDSIYSIVIPYFLFRDKSICTLIESLQTHSAVPICSFRIQVAPSRERQITQELSSVYQEVKPPFPILVNDKSPLRVDEQLEAKLKEKEAELDRLRAELAKEAPKKNEVAKLKEARAQLQKAVETRKTAIAALRKEADAHNATIKGLKKDVEKRNATITGLKKDVEARNVTIAGLKKEMAQLKSAPKPAMPISSESLTKMNNCVKTILELSQKGIVSSGIISDAVKSIQRDASNLSFQQNTAFVSKNIIGAAEFIRSKVAEVDSRCIGVVSLMITAQCVVSGSANAGVTDVPKRESIRETVFGN</sequence>